<keyword evidence="4" id="KW-1185">Reference proteome</keyword>
<keyword evidence="1" id="KW-0620">Polyamine biosynthesis</keyword>
<keyword evidence="3" id="KW-0808">Transferase</keyword>
<accession>A0A7W7B1C9</accession>
<sequence>MTAAGGVKTRGFAARPLFIATIFLGSFLLFLIQPMLGRMALPTLGGAPAVWNVAMLFYQAMLLAGYVYAHAISRFTQQRQMLGHLAVFAIAALTLPIGLADIAGRETLPPMLWLLVLLGASIGPVFFVVAAQAPLMQSWYARVDDPAAADPYFLYAASNAGSLLALLAYPFAVEPYLRLKEQAWLWSAGFVVLALLVAFCARRPARDPAPAAEAAPPASWRERAIWTALAAVPSGLLLSTTTHLTTDIVAVPMLWVVPLALYLVTFIVAFSMGGAIFVKHAKLAAPLVLLLLGGYTFLAQGAFALLMALTNLVLLFVVALALHGHLAARRPPPSQLTDFYLWISAGGVLGGLFAAIFAPLVFDWVYEHPILLVCAAALIPAKPLTKRIGMLWKGRRGLVLGIALPVAALVASWWVHSELILADRAETAAPALAFIALAAVLSIGRRLTFAACFAALMLGLGGWQALAISRIELARERSFFGIYTVKADNTRLIRQLEHGTTLHGVQSLIPELQTEPQSYYAKGSGVAESFEALPKIAGRFAKVGYVGLGTGSLSCFAVPGQGWTAFEIDPLVVRLAKDERLFTYVSRCTPDMRIVMGDARLSLEQEPARTYDLLAIDAFTSDAIPMHLMTTEAFEVYARALRPDGVLMVHISNRHIDLQPVIAAIAADMGWTARVRDHSPYDPGLPGLDYSRSIWVALTPTETRMQDLMYGGGAGPAGWAMLREKPGLKPWTDDFASIIPVLKQQ</sequence>
<dbReference type="Gene3D" id="3.40.50.150">
    <property type="entry name" value="Vaccinia Virus protein VP39"/>
    <property type="match status" value="1"/>
</dbReference>
<evidence type="ECO:0000313" key="4">
    <source>
        <dbReference type="Proteomes" id="UP000566324"/>
    </source>
</evidence>
<evidence type="ECO:0000313" key="3">
    <source>
        <dbReference type="EMBL" id="MBB4631187.1"/>
    </source>
</evidence>
<dbReference type="AlphaFoldDB" id="A0A7W7B1C9"/>
<keyword evidence="3" id="KW-0489">Methyltransferase</keyword>
<name>A0A7W7B1C9_9SPHN</name>
<feature type="transmembrane region" description="Helical" evidence="2">
    <location>
        <begin position="283"/>
        <end position="303"/>
    </location>
</feature>
<dbReference type="EMBL" id="JACHNZ010000006">
    <property type="protein sequence ID" value="MBB4631187.1"/>
    <property type="molecule type" value="Genomic_DNA"/>
</dbReference>
<protein>
    <submittedName>
        <fullName evidence="3">SAM-dependent methyltransferase</fullName>
    </submittedName>
</protein>
<reference evidence="3 4" key="1">
    <citation type="submission" date="2020-08" db="EMBL/GenBank/DDBJ databases">
        <title>Genomic Encyclopedia of Type Strains, Phase IV (KMG-IV): sequencing the most valuable type-strain genomes for metagenomic binning, comparative biology and taxonomic classification.</title>
        <authorList>
            <person name="Goeker M."/>
        </authorList>
    </citation>
    <scope>NUCLEOTIDE SEQUENCE [LARGE SCALE GENOMIC DNA]</scope>
    <source>
        <strain evidence="3 4">DSM 17328</strain>
    </source>
</reference>
<organism evidence="3 4">
    <name type="scientific">Sphingosinicella soli</name>
    <dbReference type="NCBI Taxonomy" id="333708"/>
    <lineage>
        <taxon>Bacteria</taxon>
        <taxon>Pseudomonadati</taxon>
        <taxon>Pseudomonadota</taxon>
        <taxon>Alphaproteobacteria</taxon>
        <taxon>Sphingomonadales</taxon>
        <taxon>Sphingosinicellaceae</taxon>
        <taxon>Sphingosinicella</taxon>
    </lineage>
</organism>
<gene>
    <name evidence="3" type="ORF">GGQ98_000794</name>
</gene>
<feature type="transmembrane region" description="Helical" evidence="2">
    <location>
        <begin position="253"/>
        <end position="276"/>
    </location>
</feature>
<feature type="transmembrane region" description="Helical" evidence="2">
    <location>
        <begin position="49"/>
        <end position="69"/>
    </location>
</feature>
<feature type="transmembrane region" description="Helical" evidence="2">
    <location>
        <begin position="81"/>
        <end position="99"/>
    </location>
</feature>
<keyword evidence="2" id="KW-0472">Membrane</keyword>
<comment type="caution">
    <text evidence="3">The sequence shown here is derived from an EMBL/GenBank/DDBJ whole genome shotgun (WGS) entry which is preliminary data.</text>
</comment>
<evidence type="ECO:0000256" key="1">
    <source>
        <dbReference type="ARBA" id="ARBA00023115"/>
    </source>
</evidence>
<feature type="transmembrane region" description="Helical" evidence="2">
    <location>
        <begin position="183"/>
        <end position="202"/>
    </location>
</feature>
<dbReference type="RefSeq" id="WP_184065401.1">
    <property type="nucleotide sequence ID" value="NZ_JACHNZ010000006.1"/>
</dbReference>
<feature type="transmembrane region" description="Helical" evidence="2">
    <location>
        <begin position="309"/>
        <end position="327"/>
    </location>
</feature>
<dbReference type="SUPFAM" id="SSF53335">
    <property type="entry name" value="S-adenosyl-L-methionine-dependent methyltransferases"/>
    <property type="match status" value="1"/>
</dbReference>
<dbReference type="GO" id="GO:0032259">
    <property type="term" value="P:methylation"/>
    <property type="evidence" value="ECO:0007669"/>
    <property type="project" value="UniProtKB-KW"/>
</dbReference>
<keyword evidence="2" id="KW-0812">Transmembrane</keyword>
<feature type="transmembrane region" description="Helical" evidence="2">
    <location>
        <begin position="449"/>
        <end position="468"/>
    </location>
</feature>
<dbReference type="InterPro" id="IPR029063">
    <property type="entry name" value="SAM-dependent_MTases_sf"/>
</dbReference>
<dbReference type="PANTHER" id="PTHR43317:SF1">
    <property type="entry name" value="THERMOSPERMINE SYNTHASE ACAULIS5"/>
    <property type="match status" value="1"/>
</dbReference>
<feature type="transmembrane region" description="Helical" evidence="2">
    <location>
        <begin position="152"/>
        <end position="171"/>
    </location>
</feature>
<dbReference type="PANTHER" id="PTHR43317">
    <property type="entry name" value="THERMOSPERMINE SYNTHASE ACAULIS5"/>
    <property type="match status" value="1"/>
</dbReference>
<dbReference type="NCBIfam" id="NF037959">
    <property type="entry name" value="MFS_SpdSyn"/>
    <property type="match status" value="1"/>
</dbReference>
<feature type="transmembrane region" description="Helical" evidence="2">
    <location>
        <begin position="368"/>
        <end position="385"/>
    </location>
</feature>
<feature type="transmembrane region" description="Helical" evidence="2">
    <location>
        <begin position="12"/>
        <end position="37"/>
    </location>
</feature>
<feature type="transmembrane region" description="Helical" evidence="2">
    <location>
        <begin position="397"/>
        <end position="415"/>
    </location>
</feature>
<feature type="transmembrane region" description="Helical" evidence="2">
    <location>
        <begin position="111"/>
        <end position="131"/>
    </location>
</feature>
<proteinExistence type="predicted"/>
<feature type="transmembrane region" description="Helical" evidence="2">
    <location>
        <begin position="339"/>
        <end position="362"/>
    </location>
</feature>
<evidence type="ECO:0000256" key="2">
    <source>
        <dbReference type="SAM" id="Phobius"/>
    </source>
</evidence>
<keyword evidence="2" id="KW-1133">Transmembrane helix</keyword>
<dbReference type="Proteomes" id="UP000566324">
    <property type="component" value="Unassembled WGS sequence"/>
</dbReference>
<feature type="transmembrane region" description="Helical" evidence="2">
    <location>
        <begin position="223"/>
        <end position="241"/>
    </location>
</feature>
<dbReference type="GO" id="GO:0006596">
    <property type="term" value="P:polyamine biosynthetic process"/>
    <property type="evidence" value="ECO:0007669"/>
    <property type="project" value="UniProtKB-KW"/>
</dbReference>
<dbReference type="CDD" id="cd02440">
    <property type="entry name" value="AdoMet_MTases"/>
    <property type="match status" value="1"/>
</dbReference>
<dbReference type="GO" id="GO:0008168">
    <property type="term" value="F:methyltransferase activity"/>
    <property type="evidence" value="ECO:0007669"/>
    <property type="project" value="UniProtKB-KW"/>
</dbReference>
<feature type="transmembrane region" description="Helical" evidence="2">
    <location>
        <begin position="427"/>
        <end position="444"/>
    </location>
</feature>